<feature type="region of interest" description="Disordered" evidence="2">
    <location>
        <begin position="153"/>
        <end position="181"/>
    </location>
</feature>
<keyword evidence="4" id="KW-1185">Reference proteome</keyword>
<protein>
    <submittedName>
        <fullName evidence="3">Uncharacterized protein</fullName>
    </submittedName>
</protein>
<evidence type="ECO:0000313" key="4">
    <source>
        <dbReference type="Proteomes" id="UP000281726"/>
    </source>
</evidence>
<feature type="coiled-coil region" evidence="1">
    <location>
        <begin position="84"/>
        <end position="111"/>
    </location>
</feature>
<evidence type="ECO:0000256" key="1">
    <source>
        <dbReference type="SAM" id="Coils"/>
    </source>
</evidence>
<dbReference type="RefSeq" id="WP_120724487.1">
    <property type="nucleotide sequence ID" value="NZ_RBAK01000001.1"/>
</dbReference>
<organism evidence="3 4">
    <name type="scientific">Micromonospora endolithica</name>
    <dbReference type="NCBI Taxonomy" id="230091"/>
    <lineage>
        <taxon>Bacteria</taxon>
        <taxon>Bacillati</taxon>
        <taxon>Actinomycetota</taxon>
        <taxon>Actinomycetes</taxon>
        <taxon>Micromonosporales</taxon>
        <taxon>Micromonosporaceae</taxon>
        <taxon>Micromonospora</taxon>
    </lineage>
</organism>
<dbReference type="EMBL" id="RBAK01000001">
    <property type="protein sequence ID" value="RKN50736.1"/>
    <property type="molecule type" value="Genomic_DNA"/>
</dbReference>
<evidence type="ECO:0000313" key="3">
    <source>
        <dbReference type="EMBL" id="RKN50736.1"/>
    </source>
</evidence>
<keyword evidence="1" id="KW-0175">Coiled coil</keyword>
<feature type="compositionally biased region" description="Low complexity" evidence="2">
    <location>
        <begin position="167"/>
        <end position="179"/>
    </location>
</feature>
<feature type="compositionally biased region" description="Basic and acidic residues" evidence="2">
    <location>
        <begin position="157"/>
        <end position="166"/>
    </location>
</feature>
<reference evidence="3 4" key="1">
    <citation type="journal article" date="2004" name="Syst. Appl. Microbiol.">
        <title>Cryptoendolithic actinomycetes from antarctic sandstone rock samples: Micromonospora endolithica sp. nov. and two isolates related to Micromonospora coerulea Jensen 1932.</title>
        <authorList>
            <person name="Hirsch P."/>
            <person name="Mevs U."/>
            <person name="Kroppenstedt R.M."/>
            <person name="Schumann P."/>
            <person name="Stackebrandt E."/>
        </authorList>
    </citation>
    <scope>NUCLEOTIDE SEQUENCE [LARGE SCALE GENOMIC DNA]</scope>
    <source>
        <strain evidence="3 4">JCM 12677</strain>
    </source>
</reference>
<dbReference type="Proteomes" id="UP000281726">
    <property type="component" value="Unassembled WGS sequence"/>
</dbReference>
<evidence type="ECO:0000256" key="2">
    <source>
        <dbReference type="SAM" id="MobiDB-lite"/>
    </source>
</evidence>
<name>A0A3A9ZSZ6_9ACTN</name>
<comment type="caution">
    <text evidence="3">The sequence shown here is derived from an EMBL/GenBank/DDBJ whole genome shotgun (WGS) entry which is preliminary data.</text>
</comment>
<accession>A0A3A9ZSZ6</accession>
<dbReference type="AlphaFoldDB" id="A0A3A9ZSZ6"/>
<sequence>MNPRATGEIVDELREAWLATIAAADRAGAHLHGSGPPGRRLPWQDAVAECWRALGEVYAGLSTAGDGGSAGAVVVGLRAARADADRAAALASRVRRRVNAAEDRLRRTRDATDAARRLAAAADRLDLVDARLAVGGRRIDRSIATLAGGFVQTTAPPERETGDRTATRVTTRTGTTPTGEIARGCRTASRLVARRRGRGRTETTRERRW</sequence>
<proteinExistence type="predicted"/>
<gene>
    <name evidence="3" type="ORF">D7223_02950</name>
</gene>
<dbReference type="OrthoDB" id="3403088at2"/>